<evidence type="ECO:0000256" key="1">
    <source>
        <dbReference type="ARBA" id="ARBA00004123"/>
    </source>
</evidence>
<dbReference type="PRINTS" id="PR00625">
    <property type="entry name" value="JDOMAIN"/>
</dbReference>
<evidence type="ECO:0000256" key="13">
    <source>
        <dbReference type="SAM" id="MobiDB-lite"/>
    </source>
</evidence>
<dbReference type="EMBL" id="CAIIXF020000007">
    <property type="protein sequence ID" value="CAH1788409.1"/>
    <property type="molecule type" value="Genomic_DNA"/>
</dbReference>
<evidence type="ECO:0000313" key="15">
    <source>
        <dbReference type="EMBL" id="CAH1788409.1"/>
    </source>
</evidence>
<feature type="region of interest" description="Disordered" evidence="13">
    <location>
        <begin position="1"/>
        <end position="32"/>
    </location>
</feature>
<dbReference type="AlphaFoldDB" id="A0A8J1UGA3"/>
<dbReference type="GO" id="GO:0005856">
    <property type="term" value="C:cytoskeleton"/>
    <property type="evidence" value="ECO:0007669"/>
    <property type="project" value="UniProtKB-SubCell"/>
</dbReference>
<dbReference type="CDD" id="cd06257">
    <property type="entry name" value="DnaJ"/>
    <property type="match status" value="1"/>
</dbReference>
<comment type="caution">
    <text evidence="15">The sequence shown here is derived from an EMBL/GenBank/DDBJ whole genome shotgun (WGS) entry which is preliminary data.</text>
</comment>
<dbReference type="GO" id="GO:0005634">
    <property type="term" value="C:nucleus"/>
    <property type="evidence" value="ECO:0007669"/>
    <property type="project" value="UniProtKB-SubCell"/>
</dbReference>
<dbReference type="Gene3D" id="1.10.287.110">
    <property type="entry name" value="DnaJ domain"/>
    <property type="match status" value="1"/>
</dbReference>
<keyword evidence="16" id="KW-1185">Reference proteome</keyword>
<dbReference type="Gene3D" id="1.25.40.10">
    <property type="entry name" value="Tetratricopeptide repeat domain"/>
    <property type="match status" value="1"/>
</dbReference>
<comment type="subcellular location">
    <subcellularLocation>
        <location evidence="2">Cytoplasm</location>
        <location evidence="2">Cytoskeleton</location>
    </subcellularLocation>
    <subcellularLocation>
        <location evidence="1">Nucleus</location>
    </subcellularLocation>
</comment>
<accession>A0A8J1UGA3</accession>
<dbReference type="PANTHER" id="PTHR45188:SF2">
    <property type="entry name" value="DNAJ HOMOLOG SUBFAMILY C MEMBER 7"/>
    <property type="match status" value="1"/>
</dbReference>
<evidence type="ECO:0000256" key="9">
    <source>
        <dbReference type="ARBA" id="ARBA00023212"/>
    </source>
</evidence>
<feature type="domain" description="J" evidence="14">
    <location>
        <begin position="378"/>
        <end position="448"/>
    </location>
</feature>
<dbReference type="SUPFAM" id="SSF48452">
    <property type="entry name" value="TPR-like"/>
    <property type="match status" value="2"/>
</dbReference>
<dbReference type="SMART" id="SM00028">
    <property type="entry name" value="TPR"/>
    <property type="match status" value="8"/>
</dbReference>
<protein>
    <recommendedName>
        <fullName evidence="12">DnaJ homolog subfamily C member 7</fullName>
    </recommendedName>
</protein>
<dbReference type="PROSITE" id="PS50076">
    <property type="entry name" value="DNAJ_2"/>
    <property type="match status" value="1"/>
</dbReference>
<dbReference type="SMART" id="SM00271">
    <property type="entry name" value="DnaJ"/>
    <property type="match status" value="1"/>
</dbReference>
<dbReference type="Pfam" id="PF07719">
    <property type="entry name" value="TPR_2"/>
    <property type="match status" value="2"/>
</dbReference>
<keyword evidence="5" id="KW-0677">Repeat</keyword>
<evidence type="ECO:0000256" key="4">
    <source>
        <dbReference type="ARBA" id="ARBA00022553"/>
    </source>
</evidence>
<evidence type="ECO:0000256" key="8">
    <source>
        <dbReference type="ARBA" id="ARBA00023186"/>
    </source>
</evidence>
<dbReference type="InterPro" id="IPR036869">
    <property type="entry name" value="J_dom_sf"/>
</dbReference>
<evidence type="ECO:0000256" key="11">
    <source>
        <dbReference type="ARBA" id="ARBA00053178"/>
    </source>
</evidence>
<evidence type="ECO:0000256" key="12">
    <source>
        <dbReference type="ARBA" id="ARBA00071603"/>
    </source>
</evidence>
<evidence type="ECO:0000256" key="5">
    <source>
        <dbReference type="ARBA" id="ARBA00022737"/>
    </source>
</evidence>
<dbReference type="OrthoDB" id="765884at2759"/>
<evidence type="ECO:0000256" key="2">
    <source>
        <dbReference type="ARBA" id="ARBA00004245"/>
    </source>
</evidence>
<keyword evidence="10" id="KW-0539">Nucleus</keyword>
<dbReference type="Pfam" id="PF13432">
    <property type="entry name" value="TPR_16"/>
    <property type="match status" value="1"/>
</dbReference>
<evidence type="ECO:0000256" key="3">
    <source>
        <dbReference type="ARBA" id="ARBA00022490"/>
    </source>
</evidence>
<organism evidence="15 16">
    <name type="scientific">Owenia fusiformis</name>
    <name type="common">Polychaete worm</name>
    <dbReference type="NCBI Taxonomy" id="6347"/>
    <lineage>
        <taxon>Eukaryota</taxon>
        <taxon>Metazoa</taxon>
        <taxon>Spiralia</taxon>
        <taxon>Lophotrochozoa</taxon>
        <taxon>Annelida</taxon>
        <taxon>Polychaeta</taxon>
        <taxon>Sedentaria</taxon>
        <taxon>Canalipalpata</taxon>
        <taxon>Sabellida</taxon>
        <taxon>Oweniida</taxon>
        <taxon>Oweniidae</taxon>
        <taxon>Owenia</taxon>
    </lineage>
</organism>
<comment type="function">
    <text evidence="11">Acts as a co-chaperone regulating the molecular chaperones HSP70 and HSP90 in folding of steroid receptors, such as the glucocorticoid receptor and the progesterone receptor. Proposed to act as a recycling chaperone by facilitating the return of chaperone substrates to early stages of chaperoning if further folding is required. In vitro, induces ATP-independent dissociation of HSP90 but not of HSP70 from the chaperone-substrate complexes. Recruits NR1I3 to the cytoplasm.</text>
</comment>
<dbReference type="Proteomes" id="UP000749559">
    <property type="component" value="Unassembled WGS sequence"/>
</dbReference>
<dbReference type="InterPro" id="IPR018253">
    <property type="entry name" value="DnaJ_domain_CS"/>
</dbReference>
<dbReference type="Pfam" id="PF00515">
    <property type="entry name" value="TPR_1"/>
    <property type="match status" value="1"/>
</dbReference>
<reference evidence="15" key="1">
    <citation type="submission" date="2022-03" db="EMBL/GenBank/DDBJ databases">
        <authorList>
            <person name="Martin C."/>
        </authorList>
    </citation>
    <scope>NUCLEOTIDE SEQUENCE</scope>
</reference>
<keyword evidence="3" id="KW-0963">Cytoplasm</keyword>
<evidence type="ECO:0000313" key="16">
    <source>
        <dbReference type="Proteomes" id="UP000749559"/>
    </source>
</evidence>
<feature type="compositionally biased region" description="Acidic residues" evidence="13">
    <location>
        <begin position="1"/>
        <end position="19"/>
    </location>
</feature>
<dbReference type="SUPFAM" id="SSF46565">
    <property type="entry name" value="Chaperone J-domain"/>
    <property type="match status" value="1"/>
</dbReference>
<dbReference type="FunFam" id="1.10.287.110:FF:000018">
    <property type="entry name" value="DnaJ (Hsp40) homolog, subfamily C, member 7"/>
    <property type="match status" value="1"/>
</dbReference>
<keyword evidence="7" id="KW-0007">Acetylation</keyword>
<dbReference type="PROSITE" id="PS00636">
    <property type="entry name" value="DNAJ_1"/>
    <property type="match status" value="1"/>
</dbReference>
<dbReference type="InterPro" id="IPR019734">
    <property type="entry name" value="TPR_rpt"/>
</dbReference>
<dbReference type="PROSITE" id="PS50005">
    <property type="entry name" value="TPR"/>
    <property type="match status" value="6"/>
</dbReference>
<sequence>MAAEEEMEIMSSDEEEEQLTPEQEAEAKKEQGNAFYKQKEYHKAKDLYTQAIDLCPNCAAYWGNRAATQIMLYRYKDALSDARRALVLDSKFVKGHLREGKCHLLLGEAAASIRSYQAALQLEPKNKTAKTELLCAETVARLTEEAEKDYTKRDFRRVIFCMDRCLEHSSACHKFKIMKAESLALLGRYQEAQELANEIVQSDRMNPDAVYVRGMCLYYQDSVDKAFQHFQQVLRLAPDHAPAKQIYKKAKSLLAKKEEGNTAYKANKLETAYLLYTEALAIDPDNKFTNSKLYNNRATVCAKLGKTEQAIEDCDKAIELDDNYLKAYMRRAKCYLDSEQYEEAVRDYEKIYKLDKSRENKKCLQDAKLELKKSKRKDYYKILGINKNVADSDIKKAYKKRALIHHPDRHSHDTPEVQKEEEKKFKELGEAYSILSDPKKKARYDSGQDLEEMEGGFGADIDPNLIFQSFFGGGGGGNHFSFGGGPGFHSGGGGGGGGFPGGFSFQFG</sequence>
<keyword evidence="4" id="KW-0597">Phosphoprotein</keyword>
<evidence type="ECO:0000259" key="14">
    <source>
        <dbReference type="PROSITE" id="PS50076"/>
    </source>
</evidence>
<dbReference type="PANTHER" id="PTHR45188">
    <property type="entry name" value="DNAJ PROTEIN P58IPK HOMOLOG"/>
    <property type="match status" value="1"/>
</dbReference>
<keyword evidence="9" id="KW-0206">Cytoskeleton</keyword>
<gene>
    <name evidence="15" type="ORF">OFUS_LOCUS13946</name>
</gene>
<name>A0A8J1UGA3_OWEFU</name>
<dbReference type="Pfam" id="PF00226">
    <property type="entry name" value="DnaJ"/>
    <property type="match status" value="1"/>
</dbReference>
<dbReference type="FunFam" id="1.25.40.10:FF:000097">
    <property type="entry name" value="DnaJ homolog subfamily C member 7 homolog"/>
    <property type="match status" value="1"/>
</dbReference>
<evidence type="ECO:0000256" key="6">
    <source>
        <dbReference type="ARBA" id="ARBA00022803"/>
    </source>
</evidence>
<proteinExistence type="predicted"/>
<dbReference type="InterPro" id="IPR001623">
    <property type="entry name" value="DnaJ_domain"/>
</dbReference>
<evidence type="ECO:0000256" key="10">
    <source>
        <dbReference type="ARBA" id="ARBA00023242"/>
    </source>
</evidence>
<dbReference type="InterPro" id="IPR013105">
    <property type="entry name" value="TPR_2"/>
</dbReference>
<keyword evidence="6" id="KW-0802">TPR repeat</keyword>
<dbReference type="InterPro" id="IPR011990">
    <property type="entry name" value="TPR-like_helical_dom_sf"/>
</dbReference>
<evidence type="ECO:0000256" key="7">
    <source>
        <dbReference type="ARBA" id="ARBA00022990"/>
    </source>
</evidence>
<keyword evidence="8" id="KW-0143">Chaperone</keyword>